<accession>A0A9P4XK94</accession>
<keyword evidence="2" id="KW-1185">Reference proteome</keyword>
<name>A0A9P4XK94_9HYPO</name>
<organism evidence="1 2">
    <name type="scientific">Trichoderma lentiforme</name>
    <dbReference type="NCBI Taxonomy" id="1567552"/>
    <lineage>
        <taxon>Eukaryota</taxon>
        <taxon>Fungi</taxon>
        <taxon>Dikarya</taxon>
        <taxon>Ascomycota</taxon>
        <taxon>Pezizomycotina</taxon>
        <taxon>Sordariomycetes</taxon>
        <taxon>Hypocreomycetidae</taxon>
        <taxon>Hypocreales</taxon>
        <taxon>Hypocreaceae</taxon>
        <taxon>Trichoderma</taxon>
    </lineage>
</organism>
<dbReference type="EMBL" id="QLNT01000006">
    <property type="protein sequence ID" value="KAF3073313.1"/>
    <property type="molecule type" value="Genomic_DNA"/>
</dbReference>
<proteinExistence type="predicted"/>
<dbReference type="AlphaFoldDB" id="A0A9P4XK94"/>
<sequence>MAVYWELEEEASNGRHLRLLMALLYSPYLPNKSASMDPDQTVFSIRHLEVSSKEYVGIEKKQLRRSDPDTAPGGQINMIDYCIMQCNGERIPDGKH</sequence>
<comment type="caution">
    <text evidence="1">The sequence shown here is derived from an EMBL/GenBank/DDBJ whole genome shotgun (WGS) entry which is preliminary data.</text>
</comment>
<dbReference type="Proteomes" id="UP000801864">
    <property type="component" value="Unassembled WGS sequence"/>
</dbReference>
<evidence type="ECO:0000313" key="2">
    <source>
        <dbReference type="Proteomes" id="UP000801864"/>
    </source>
</evidence>
<reference evidence="1 2" key="1">
    <citation type="submission" date="2018-06" db="EMBL/GenBank/DDBJ databases">
        <title>Genome analysis of cellulolytic fungus Trichoderma lentiforme CFAM-422.</title>
        <authorList>
            <person name="Steindorff A.S."/>
            <person name="Formighieri E.F."/>
            <person name="Midorikawa G.E.O."/>
            <person name="Tamietti M.S."/>
            <person name="Ramos E.Z."/>
            <person name="Silva A.S."/>
            <person name="Bon E.P.S."/>
            <person name="Mendes T.D."/>
            <person name="Damaso M.C.T."/>
            <person name="Favaro L.C.L."/>
        </authorList>
    </citation>
    <scope>NUCLEOTIDE SEQUENCE [LARGE SCALE GENOMIC DNA]</scope>
    <source>
        <strain evidence="1 2">CFAM-422</strain>
    </source>
</reference>
<evidence type="ECO:0000313" key="1">
    <source>
        <dbReference type="EMBL" id="KAF3073313.1"/>
    </source>
</evidence>
<gene>
    <name evidence="1" type="ORF">CFAM422_004027</name>
</gene>
<protein>
    <submittedName>
        <fullName evidence="1">Uncharacterized protein</fullName>
    </submittedName>
</protein>